<dbReference type="PROSITE" id="PS50949">
    <property type="entry name" value="HTH_GNTR"/>
    <property type="match status" value="1"/>
</dbReference>
<dbReference type="Proteomes" id="UP000555728">
    <property type="component" value="Unassembled WGS sequence"/>
</dbReference>
<dbReference type="EMBL" id="JACIGI010000025">
    <property type="protein sequence ID" value="MBB4286998.1"/>
    <property type="molecule type" value="Genomic_DNA"/>
</dbReference>
<dbReference type="InterPro" id="IPR000524">
    <property type="entry name" value="Tscrpt_reg_HTH_GntR"/>
</dbReference>
<dbReference type="Gene3D" id="1.10.10.10">
    <property type="entry name" value="Winged helix-like DNA-binding domain superfamily/Winged helix DNA-binding domain"/>
    <property type="match status" value="1"/>
</dbReference>
<dbReference type="NCBIfam" id="TIGR02325">
    <property type="entry name" value="C_P_lyase_phnF"/>
    <property type="match status" value="1"/>
</dbReference>
<reference evidence="5 6" key="1">
    <citation type="submission" date="2020-08" db="EMBL/GenBank/DDBJ databases">
        <title>Genome sequencing of Purple Non-Sulfur Bacteria from various extreme environments.</title>
        <authorList>
            <person name="Mayer M."/>
        </authorList>
    </citation>
    <scope>NUCLEOTIDE SEQUENCE [LARGE SCALE GENOMIC DNA]</scope>
    <source>
        <strain evidence="5 6">JA135</strain>
    </source>
</reference>
<dbReference type="RefSeq" id="WP_184436333.1">
    <property type="nucleotide sequence ID" value="NZ_JACIGI010000025.1"/>
</dbReference>
<protein>
    <submittedName>
        <fullName evidence="5">GntR family phosphonate transport system transcriptional regulator</fullName>
    </submittedName>
</protein>
<keyword evidence="3" id="KW-0804">Transcription</keyword>
<dbReference type="Gene3D" id="3.40.1410.10">
    <property type="entry name" value="Chorismate lyase-like"/>
    <property type="match status" value="1"/>
</dbReference>
<dbReference type="SMART" id="SM00345">
    <property type="entry name" value="HTH_GNTR"/>
    <property type="match status" value="1"/>
</dbReference>
<dbReference type="GO" id="GO:0045892">
    <property type="term" value="P:negative regulation of DNA-templated transcription"/>
    <property type="evidence" value="ECO:0007669"/>
    <property type="project" value="TreeGrafter"/>
</dbReference>
<sequence length="240" mass="26731">MVLPRRSGVALWRQVQIHLERQISDGSLQPGDQLPTEAQLAARFGVNRHTVRRALAGLEDRGLIRVEQGRGTFVQEPVLAYRVSVRTRFTDNVAAQNRVPTRSLVEVGEGPAGASVAAALDVAPQTRLTRIVIVGECDGHRISHGEHLFPAARFPGLAEAFRAEQSITLALRRLGVPDYHRKWTRVMARMPTGREADLLEQPRSRPVLVSESVNVDPEGRPIEYGLTRFNSDWVQIVFEP</sequence>
<dbReference type="Pfam" id="PF07702">
    <property type="entry name" value="UTRA"/>
    <property type="match status" value="1"/>
</dbReference>
<evidence type="ECO:0000313" key="5">
    <source>
        <dbReference type="EMBL" id="MBB4286998.1"/>
    </source>
</evidence>
<evidence type="ECO:0000256" key="3">
    <source>
        <dbReference type="ARBA" id="ARBA00023163"/>
    </source>
</evidence>
<dbReference type="GO" id="GO:0003700">
    <property type="term" value="F:DNA-binding transcription factor activity"/>
    <property type="evidence" value="ECO:0007669"/>
    <property type="project" value="InterPro"/>
</dbReference>
<dbReference type="InterPro" id="IPR028978">
    <property type="entry name" value="Chorismate_lyase_/UTRA_dom_sf"/>
</dbReference>
<dbReference type="Pfam" id="PF00392">
    <property type="entry name" value="GntR"/>
    <property type="match status" value="1"/>
</dbReference>
<evidence type="ECO:0000259" key="4">
    <source>
        <dbReference type="PROSITE" id="PS50949"/>
    </source>
</evidence>
<keyword evidence="6" id="KW-1185">Reference proteome</keyword>
<dbReference type="GO" id="GO:0003677">
    <property type="term" value="F:DNA binding"/>
    <property type="evidence" value="ECO:0007669"/>
    <property type="project" value="UniProtKB-KW"/>
</dbReference>
<dbReference type="PANTHER" id="PTHR44846">
    <property type="entry name" value="MANNOSYL-D-GLYCERATE TRANSPORT/METABOLISM SYSTEM REPRESSOR MNGR-RELATED"/>
    <property type="match status" value="1"/>
</dbReference>
<dbReference type="PRINTS" id="PR00035">
    <property type="entry name" value="HTHGNTR"/>
</dbReference>
<accession>A0A7W6S161</accession>
<dbReference type="InterPro" id="IPR036390">
    <property type="entry name" value="WH_DNA-bd_sf"/>
</dbReference>
<dbReference type="InterPro" id="IPR012702">
    <property type="entry name" value="CP_lyase_PhnF"/>
</dbReference>
<dbReference type="AlphaFoldDB" id="A0A7W6S161"/>
<keyword evidence="2" id="KW-0238">DNA-binding</keyword>
<dbReference type="PANTHER" id="PTHR44846:SF1">
    <property type="entry name" value="MANNOSYL-D-GLYCERATE TRANSPORT_METABOLISM SYSTEM REPRESSOR MNGR-RELATED"/>
    <property type="match status" value="1"/>
</dbReference>
<keyword evidence="1" id="KW-0805">Transcription regulation</keyword>
<dbReference type="CDD" id="cd07377">
    <property type="entry name" value="WHTH_GntR"/>
    <property type="match status" value="1"/>
</dbReference>
<dbReference type="SUPFAM" id="SSF64288">
    <property type="entry name" value="Chorismate lyase-like"/>
    <property type="match status" value="1"/>
</dbReference>
<dbReference type="SUPFAM" id="SSF46785">
    <property type="entry name" value="Winged helix' DNA-binding domain"/>
    <property type="match status" value="1"/>
</dbReference>
<dbReference type="InterPro" id="IPR036388">
    <property type="entry name" value="WH-like_DNA-bd_sf"/>
</dbReference>
<comment type="caution">
    <text evidence="5">The sequence shown here is derived from an EMBL/GenBank/DDBJ whole genome shotgun (WGS) entry which is preliminary data.</text>
</comment>
<dbReference type="SMART" id="SM00866">
    <property type="entry name" value="UTRA"/>
    <property type="match status" value="1"/>
</dbReference>
<gene>
    <name evidence="5" type="ORF">GGD88_002741</name>
</gene>
<proteinExistence type="predicted"/>
<organism evidence="5 6">
    <name type="scientific">Roseospira goensis</name>
    <dbReference type="NCBI Taxonomy" id="391922"/>
    <lineage>
        <taxon>Bacteria</taxon>
        <taxon>Pseudomonadati</taxon>
        <taxon>Pseudomonadota</taxon>
        <taxon>Alphaproteobacteria</taxon>
        <taxon>Rhodospirillales</taxon>
        <taxon>Rhodospirillaceae</taxon>
        <taxon>Roseospira</taxon>
    </lineage>
</organism>
<name>A0A7W6S161_9PROT</name>
<dbReference type="InterPro" id="IPR011663">
    <property type="entry name" value="UTRA"/>
</dbReference>
<evidence type="ECO:0000256" key="1">
    <source>
        <dbReference type="ARBA" id="ARBA00023015"/>
    </source>
</evidence>
<evidence type="ECO:0000313" key="6">
    <source>
        <dbReference type="Proteomes" id="UP000555728"/>
    </source>
</evidence>
<feature type="domain" description="HTH gntR-type" evidence="4">
    <location>
        <begin position="9"/>
        <end position="77"/>
    </location>
</feature>
<evidence type="ECO:0000256" key="2">
    <source>
        <dbReference type="ARBA" id="ARBA00023125"/>
    </source>
</evidence>
<dbReference type="InterPro" id="IPR050679">
    <property type="entry name" value="Bact_HTH_transcr_reg"/>
</dbReference>